<keyword evidence="3" id="KW-1185">Reference proteome</keyword>
<reference evidence="2 3" key="1">
    <citation type="journal article" date="2021" name="Microb. Ecol.">
        <title>Candidatus Mesenet longicola: Novel Endosymbionts of Brontispa longissima that Induce Cytoplasmic Incompatibility.</title>
        <authorList>
            <person name="Takano S."/>
            <person name="Gotoh Y."/>
            <person name="Hayashi T."/>
        </authorList>
    </citation>
    <scope>NUCLEOTIDE SEQUENCE [LARGE SCALE GENOMIC DNA]</scope>
    <source>
        <strain evidence="2">L5</strain>
    </source>
</reference>
<feature type="compositionally biased region" description="Polar residues" evidence="1">
    <location>
        <begin position="50"/>
        <end position="61"/>
    </location>
</feature>
<evidence type="ECO:0000313" key="3">
    <source>
        <dbReference type="Proteomes" id="UP000637906"/>
    </source>
</evidence>
<feature type="region of interest" description="Disordered" evidence="1">
    <location>
        <begin position="42"/>
        <end position="74"/>
    </location>
</feature>
<proteinExistence type="predicted"/>
<dbReference type="Proteomes" id="UP000637906">
    <property type="component" value="Unassembled WGS sequence"/>
</dbReference>
<dbReference type="AlphaFoldDB" id="A0A8J3HPE0"/>
<organism evidence="2 3">
    <name type="scientific">Candidatus Mesenet longicola</name>
    <dbReference type="NCBI Taxonomy" id="1892558"/>
    <lineage>
        <taxon>Bacteria</taxon>
        <taxon>Pseudomonadati</taxon>
        <taxon>Pseudomonadota</taxon>
        <taxon>Alphaproteobacteria</taxon>
        <taxon>Rickettsiales</taxon>
        <taxon>Anaplasmataceae</taxon>
        <taxon>Candidatus Mesenet</taxon>
    </lineage>
</organism>
<comment type="caution">
    <text evidence="2">The sequence shown here is derived from an EMBL/GenBank/DDBJ whole genome shotgun (WGS) entry which is preliminary data.</text>
</comment>
<accession>A0A8J3HPE0</accession>
<gene>
    <name evidence="2" type="ORF">sL5_06420</name>
</gene>
<feature type="region of interest" description="Disordered" evidence="1">
    <location>
        <begin position="110"/>
        <end position="135"/>
    </location>
</feature>
<sequence>MATWNLNQLAYELKKAIDNEELKQEFIKEKFAPGLIEANQSWEEKKRNSFNEQSNVQNKQNSKTSEEKKKSIKSFFSSKPKKEQITLNISSPIIYTGYTNNAESVLIQPFRGKSSSPDSRRTSVSSNASTFSSDSFESDVTKDITAKNISTEESFESFENKKSHNFIYEGSVGDMLSSLASNDTNHNSRSLSSFTTFSDTESTSIEGNKSKRRISVDSGIGSSSDLYSSNESLSYMISQDTTKDSEDKKISTNESSFASIRKSSIQGRSVRLAKKVALPTIPILKSNILNSEKLMGEEVNSIKEILFNPTESLKANRLSDQFTSLKDLMPLQEKMKEISRKDQLSSKIDKFIPQVNLSTRKTVEERVKYGTLDMLKVSAERLNLKINKVDSLLKSGSLVKVDKNNNSEVLLVTKKDTSLLKELKRDLKRTLYGVNKQLFKETKKILAHEQREQQELQDKILKGDIAKIKEVISTAKSKTNLEERSSLLNKLESDLKIAYSHSGKNLDSDLKKTITELRTERWASQTNIWAIRSDDIMKNYLPESRVELTFAEKKEIFSCKRDAAKSLLDSQQYKGEDKEILKGLHKLYSNLAKSSEDKPKEKSSLEYAFNNEFRDAYKESYETRLKEFGSAYQKSCSTKLSEVLVSQLASSLSK</sequence>
<feature type="compositionally biased region" description="Low complexity" evidence="1">
    <location>
        <begin position="114"/>
        <end position="135"/>
    </location>
</feature>
<dbReference type="EMBL" id="BNGU01000024">
    <property type="protein sequence ID" value="GHM59649.1"/>
    <property type="molecule type" value="Genomic_DNA"/>
</dbReference>
<protein>
    <submittedName>
        <fullName evidence="2">Uncharacterized protein</fullName>
    </submittedName>
</protein>
<evidence type="ECO:0000313" key="2">
    <source>
        <dbReference type="EMBL" id="GHM59649.1"/>
    </source>
</evidence>
<name>A0A8J3HPE0_9RICK</name>
<evidence type="ECO:0000256" key="1">
    <source>
        <dbReference type="SAM" id="MobiDB-lite"/>
    </source>
</evidence>